<reference evidence="1" key="1">
    <citation type="submission" date="2024-09" db="EMBL/GenBank/DDBJ databases">
        <authorList>
            <person name="Liu J."/>
        </authorList>
    </citation>
    <scope>NUCLEOTIDE SEQUENCE</scope>
    <source>
        <strain evidence="1">NBU2967</strain>
    </source>
</reference>
<organism evidence="1 2">
    <name type="scientific">Meishania litoralis</name>
    <dbReference type="NCBI Taxonomy" id="3434685"/>
    <lineage>
        <taxon>Bacteria</taxon>
        <taxon>Pseudomonadati</taxon>
        <taxon>Bacteroidota</taxon>
        <taxon>Flavobacteriia</taxon>
        <taxon>Flavobacteriales</taxon>
        <taxon>Flavobacteriaceae</taxon>
        <taxon>Meishania</taxon>
    </lineage>
</organism>
<comment type="caution">
    <text evidence="1">The sequence shown here is derived from an EMBL/GenBank/DDBJ whole genome shotgun (WGS) entry which is preliminary data.</text>
</comment>
<evidence type="ECO:0000313" key="1">
    <source>
        <dbReference type="EMBL" id="MFH6604572.1"/>
    </source>
</evidence>
<sequence length="250" mass="27881">MNTTVISPEEKQALERDGYLALGQLLSAEEVQAVNHRIADLISNEGDNAGSELFDSKYMRHPKETGADRLADLVNKGEIFDIFYTHPRVLAGINAVLGGDFKLSSLNYRAARPGQGLQKLHVDYKNAVANSGYKVCNTIWLLDDFTENNGATRIVPGTHKSTVLPAEAMDDPEKPHPDEILIQAPAGSVFIFNSHVWHGGTTNKTDKFRRSIHSYFCTTDQPQQLDQKKYITDMTKARLTRRALEILDVL</sequence>
<keyword evidence="1" id="KW-0223">Dioxygenase</keyword>
<accession>A0ACC7LSN7</accession>
<dbReference type="Proteomes" id="UP001595191">
    <property type="component" value="Unassembled WGS sequence"/>
</dbReference>
<evidence type="ECO:0000313" key="2">
    <source>
        <dbReference type="Proteomes" id="UP001595191"/>
    </source>
</evidence>
<gene>
    <name evidence="1" type="ORF">ACEZ3G_13875</name>
</gene>
<dbReference type="EMBL" id="JBHFPV010000004">
    <property type="protein sequence ID" value="MFH6604572.1"/>
    <property type="molecule type" value="Genomic_DNA"/>
</dbReference>
<keyword evidence="1" id="KW-0560">Oxidoreductase</keyword>
<name>A0ACC7LSN7_9FLAO</name>
<protein>
    <submittedName>
        <fullName evidence="1">Phytanoyl-CoA dioxygenase family protein</fullName>
    </submittedName>
</protein>
<proteinExistence type="predicted"/>
<keyword evidence="2" id="KW-1185">Reference proteome</keyword>